<dbReference type="RefSeq" id="WP_132085024.1">
    <property type="nucleotide sequence ID" value="NZ_JADNAH010000011.1"/>
</dbReference>
<sequence length="328" mass="36331">MRVLNRIIPLVSNFISLEGGNMHTCAYCLTADKPYLFDAGNPGDATNQYAPELQFHGIALQDLGGVFVTHAHGDHAGGAIELHEMGIPLMLPEAEVPYLEDMPAAFDHFFAPSFRALGQADLIPEIRMREKLGYITGPCRVDRPVKDDEVFALARDVHIRVVPIPGHTDHSVGYYWEEAGAMFTGDAVQGYGQCVGALPIIQNPPAFARTLKKLLEMDLQVMLTGHMFQNRGTHAVTANNVKFQKEIDHFLKENLELHEIMLNGVADAVAAKGDVPFTELIVPAMDNIAKEIPILADYTAPIPRPYNFPQLWLDTLVAYYRTVKGELK</sequence>
<gene>
    <name evidence="2" type="ORF">EDD78_11127</name>
</gene>
<evidence type="ECO:0000313" key="3">
    <source>
        <dbReference type="Proteomes" id="UP000294682"/>
    </source>
</evidence>
<reference evidence="2 3" key="1">
    <citation type="submission" date="2019-03" db="EMBL/GenBank/DDBJ databases">
        <title>Genomic Encyclopedia of Type Strains, Phase IV (KMG-IV): sequencing the most valuable type-strain genomes for metagenomic binning, comparative biology and taxonomic classification.</title>
        <authorList>
            <person name="Goeker M."/>
        </authorList>
    </citation>
    <scope>NUCLEOTIDE SEQUENCE [LARGE SCALE GENOMIC DNA]</scope>
    <source>
        <strain evidence="2 3">DSM 100433</strain>
    </source>
</reference>
<accession>A0A9X8UI76</accession>
<name>A0A9X8UI76_9FIRM</name>
<organism evidence="2 3">
    <name type="scientific">Harryflintia acetispora</name>
    <dbReference type="NCBI Taxonomy" id="1849041"/>
    <lineage>
        <taxon>Bacteria</taxon>
        <taxon>Bacillati</taxon>
        <taxon>Bacillota</taxon>
        <taxon>Clostridia</taxon>
        <taxon>Eubacteriales</taxon>
        <taxon>Oscillospiraceae</taxon>
        <taxon>Harryflintia</taxon>
    </lineage>
</organism>
<dbReference type="InterPro" id="IPR050855">
    <property type="entry name" value="NDM-1-like"/>
</dbReference>
<dbReference type="InterPro" id="IPR036866">
    <property type="entry name" value="RibonucZ/Hydroxyglut_hydro"/>
</dbReference>
<evidence type="ECO:0000313" key="2">
    <source>
        <dbReference type="EMBL" id="TCL42264.1"/>
    </source>
</evidence>
<evidence type="ECO:0000259" key="1">
    <source>
        <dbReference type="SMART" id="SM00849"/>
    </source>
</evidence>
<keyword evidence="3" id="KW-1185">Reference proteome</keyword>
<dbReference type="InterPro" id="IPR001279">
    <property type="entry name" value="Metallo-B-lactamas"/>
</dbReference>
<dbReference type="AlphaFoldDB" id="A0A9X8UI76"/>
<protein>
    <submittedName>
        <fullName evidence="2">Metallo-beta-lactamase superfamily protein</fullName>
    </submittedName>
</protein>
<feature type="domain" description="Metallo-beta-lactamase" evidence="1">
    <location>
        <begin position="22"/>
        <end position="226"/>
    </location>
</feature>
<dbReference type="PANTHER" id="PTHR42951">
    <property type="entry name" value="METALLO-BETA-LACTAMASE DOMAIN-CONTAINING"/>
    <property type="match status" value="1"/>
</dbReference>
<dbReference type="SMART" id="SM00849">
    <property type="entry name" value="Lactamase_B"/>
    <property type="match status" value="1"/>
</dbReference>
<dbReference type="Pfam" id="PF00753">
    <property type="entry name" value="Lactamase_B"/>
    <property type="match status" value="1"/>
</dbReference>
<dbReference type="Proteomes" id="UP000294682">
    <property type="component" value="Unassembled WGS sequence"/>
</dbReference>
<dbReference type="EMBL" id="SLUK01000011">
    <property type="protein sequence ID" value="TCL42264.1"/>
    <property type="molecule type" value="Genomic_DNA"/>
</dbReference>
<dbReference type="PANTHER" id="PTHR42951:SF17">
    <property type="entry name" value="METALLO-BETA-LACTAMASE DOMAIN-CONTAINING PROTEIN"/>
    <property type="match status" value="1"/>
</dbReference>
<proteinExistence type="predicted"/>
<dbReference type="Gene3D" id="3.60.15.10">
    <property type="entry name" value="Ribonuclease Z/Hydroxyacylglutathione hydrolase-like"/>
    <property type="match status" value="1"/>
</dbReference>
<comment type="caution">
    <text evidence="2">The sequence shown here is derived from an EMBL/GenBank/DDBJ whole genome shotgun (WGS) entry which is preliminary data.</text>
</comment>
<dbReference type="SUPFAM" id="SSF56281">
    <property type="entry name" value="Metallo-hydrolase/oxidoreductase"/>
    <property type="match status" value="1"/>
</dbReference>